<feature type="transmembrane region" description="Helical" evidence="7">
    <location>
        <begin position="114"/>
        <end position="134"/>
    </location>
</feature>
<gene>
    <name evidence="9" type="ORF">LNV07_16800</name>
</gene>
<evidence type="ECO:0000256" key="6">
    <source>
        <dbReference type="ARBA" id="ARBA00023136"/>
    </source>
</evidence>
<feature type="transmembrane region" description="Helical" evidence="7">
    <location>
        <begin position="323"/>
        <end position="343"/>
    </location>
</feature>
<dbReference type="SUPFAM" id="SSF103473">
    <property type="entry name" value="MFS general substrate transporter"/>
    <property type="match status" value="1"/>
</dbReference>
<accession>A0ABT2YI69</accession>
<feature type="transmembrane region" description="Helical" evidence="7">
    <location>
        <begin position="386"/>
        <end position="405"/>
    </location>
</feature>
<dbReference type="InterPro" id="IPR036259">
    <property type="entry name" value="MFS_trans_sf"/>
</dbReference>
<comment type="caution">
    <text evidence="9">The sequence shown here is derived from an EMBL/GenBank/DDBJ whole genome shotgun (WGS) entry which is preliminary data.</text>
</comment>
<keyword evidence="5 7" id="KW-1133">Transmembrane helix</keyword>
<feature type="domain" description="Major facilitator superfamily (MFS) profile" evidence="8">
    <location>
        <begin position="21"/>
        <end position="409"/>
    </location>
</feature>
<evidence type="ECO:0000256" key="2">
    <source>
        <dbReference type="ARBA" id="ARBA00022448"/>
    </source>
</evidence>
<feature type="transmembrane region" description="Helical" evidence="7">
    <location>
        <begin position="57"/>
        <end position="75"/>
    </location>
</feature>
<dbReference type="Gene3D" id="1.20.1250.20">
    <property type="entry name" value="MFS general substrate transporter like domains"/>
    <property type="match status" value="1"/>
</dbReference>
<evidence type="ECO:0000256" key="3">
    <source>
        <dbReference type="ARBA" id="ARBA00022475"/>
    </source>
</evidence>
<dbReference type="Pfam" id="PF05977">
    <property type="entry name" value="MFS_3"/>
    <property type="match status" value="1"/>
</dbReference>
<evidence type="ECO:0000256" key="5">
    <source>
        <dbReference type="ARBA" id="ARBA00022989"/>
    </source>
</evidence>
<comment type="subcellular location">
    <subcellularLocation>
        <location evidence="1">Cell membrane</location>
        <topology evidence="1">Multi-pass membrane protein</topology>
    </subcellularLocation>
</comment>
<dbReference type="PANTHER" id="PTHR23513:SF11">
    <property type="entry name" value="STAPHYLOFERRIN A TRANSPORTER"/>
    <property type="match status" value="1"/>
</dbReference>
<dbReference type="RefSeq" id="WP_263572322.1">
    <property type="nucleotide sequence ID" value="NZ_JAJIRN010000007.1"/>
</dbReference>
<reference evidence="9 10" key="1">
    <citation type="submission" date="2021-11" db="EMBL/GenBank/DDBJ databases">
        <authorList>
            <person name="Liang Q."/>
            <person name="Mou H."/>
            <person name="Liu Z."/>
        </authorList>
    </citation>
    <scope>NUCLEOTIDE SEQUENCE [LARGE SCALE GENOMIC DNA]</scope>
    <source>
        <strain evidence="9 10">CHU3</strain>
    </source>
</reference>
<keyword evidence="3" id="KW-1003">Cell membrane</keyword>
<keyword evidence="6 7" id="KW-0472">Membrane</keyword>
<feature type="transmembrane region" description="Helical" evidence="7">
    <location>
        <begin position="235"/>
        <end position="256"/>
    </location>
</feature>
<keyword evidence="2" id="KW-0813">Transport</keyword>
<sequence length="422" mass="43689">MQTSHPHPAPIGMLSPLRHPEFRQLCLANFASNLGNAMQSYALLCLIMAKSKTPLSAALLQTAGSAPMLIFALLAGSLAERIERARLQFWINTVMALSAAAVALAALQGKPGETTVLLLTFLMGSGAALLWPAWQTSVASLLPAEQLPAAASLNNMSFNSAALLGPALGAALLHGLGASAVLAVNALSFLGLLTLYRRWSRTGTLGEPASKAARRARTWRAGGQAAPLQSGFKRLLGLVGCIFFGTIGLVALLPAYASKHLRLDATVFAGLLAMLGLGAVLSAFILPPLRARFGPARLLSAALAGFAGLLTLLPHVSALGAHLLIALGGMAMATLITTLNSLLQARLHPDARASGLGSYMLILAAGQTLGSLAWGLAADRWGVTPAWLAASTLLLLCAAAVSASADRTARNFFGQFQLKTSP</sequence>
<dbReference type="InterPro" id="IPR010290">
    <property type="entry name" value="TM_effector"/>
</dbReference>
<dbReference type="Proteomes" id="UP001209701">
    <property type="component" value="Unassembled WGS sequence"/>
</dbReference>
<evidence type="ECO:0000256" key="7">
    <source>
        <dbReference type="SAM" id="Phobius"/>
    </source>
</evidence>
<evidence type="ECO:0000259" key="8">
    <source>
        <dbReference type="PROSITE" id="PS50850"/>
    </source>
</evidence>
<dbReference type="EMBL" id="JAJIRN010000007">
    <property type="protein sequence ID" value="MCV2369741.1"/>
    <property type="molecule type" value="Genomic_DNA"/>
</dbReference>
<evidence type="ECO:0000313" key="9">
    <source>
        <dbReference type="EMBL" id="MCV2369741.1"/>
    </source>
</evidence>
<dbReference type="CDD" id="cd06173">
    <property type="entry name" value="MFS_MefA_like"/>
    <property type="match status" value="1"/>
</dbReference>
<evidence type="ECO:0000256" key="1">
    <source>
        <dbReference type="ARBA" id="ARBA00004651"/>
    </source>
</evidence>
<feature type="transmembrane region" description="Helical" evidence="7">
    <location>
        <begin position="268"/>
        <end position="286"/>
    </location>
</feature>
<feature type="transmembrane region" description="Helical" evidence="7">
    <location>
        <begin position="355"/>
        <end position="374"/>
    </location>
</feature>
<keyword evidence="4 7" id="KW-0812">Transmembrane</keyword>
<dbReference type="PANTHER" id="PTHR23513">
    <property type="entry name" value="INTEGRAL MEMBRANE EFFLUX PROTEIN-RELATED"/>
    <property type="match status" value="1"/>
</dbReference>
<evidence type="ECO:0000313" key="10">
    <source>
        <dbReference type="Proteomes" id="UP001209701"/>
    </source>
</evidence>
<feature type="transmembrane region" description="Helical" evidence="7">
    <location>
        <begin position="87"/>
        <end position="107"/>
    </location>
</feature>
<feature type="transmembrane region" description="Helical" evidence="7">
    <location>
        <begin position="298"/>
        <end position="317"/>
    </location>
</feature>
<proteinExistence type="predicted"/>
<dbReference type="InterPro" id="IPR020846">
    <property type="entry name" value="MFS_dom"/>
</dbReference>
<evidence type="ECO:0000256" key="4">
    <source>
        <dbReference type="ARBA" id="ARBA00022692"/>
    </source>
</evidence>
<keyword evidence="10" id="KW-1185">Reference proteome</keyword>
<dbReference type="PROSITE" id="PS50850">
    <property type="entry name" value="MFS"/>
    <property type="match status" value="1"/>
</dbReference>
<protein>
    <submittedName>
        <fullName evidence="9">MFS transporter</fullName>
    </submittedName>
</protein>
<feature type="transmembrane region" description="Helical" evidence="7">
    <location>
        <begin position="172"/>
        <end position="196"/>
    </location>
</feature>
<organism evidence="9 10">
    <name type="scientific">Roseateles oligotrophus</name>
    <dbReference type="NCBI Taxonomy" id="1769250"/>
    <lineage>
        <taxon>Bacteria</taxon>
        <taxon>Pseudomonadati</taxon>
        <taxon>Pseudomonadota</taxon>
        <taxon>Betaproteobacteria</taxon>
        <taxon>Burkholderiales</taxon>
        <taxon>Sphaerotilaceae</taxon>
        <taxon>Roseateles</taxon>
    </lineage>
</organism>
<name>A0ABT2YI69_9BURK</name>